<keyword evidence="3 4" id="KW-0961">Cell wall biogenesis/degradation</keyword>
<dbReference type="PANTHER" id="PTHR34183">
    <property type="entry name" value="ENDOLYTIC PEPTIDOGLYCAN TRANSGLYCOSYLASE RLPA"/>
    <property type="match status" value="1"/>
</dbReference>
<dbReference type="EMBL" id="JACDQQ010000517">
    <property type="protein sequence ID" value="MBA0084399.1"/>
    <property type="molecule type" value="Genomic_DNA"/>
</dbReference>
<evidence type="ECO:0000256" key="2">
    <source>
        <dbReference type="ARBA" id="ARBA00023239"/>
    </source>
</evidence>
<comment type="similarity">
    <text evidence="4 5">Belongs to the RlpA family.</text>
</comment>
<evidence type="ECO:0000256" key="3">
    <source>
        <dbReference type="ARBA" id="ARBA00023316"/>
    </source>
</evidence>
<dbReference type="InterPro" id="IPR034718">
    <property type="entry name" value="RlpA"/>
</dbReference>
<comment type="function">
    <text evidence="4">Lytic transglycosylase with a strong preference for naked glycan strands that lack stem peptides.</text>
</comment>
<dbReference type="GO" id="GO:0042834">
    <property type="term" value="F:peptidoglycan binding"/>
    <property type="evidence" value="ECO:0007669"/>
    <property type="project" value="InterPro"/>
</dbReference>
<dbReference type="GO" id="GO:0000270">
    <property type="term" value="P:peptidoglycan metabolic process"/>
    <property type="evidence" value="ECO:0007669"/>
    <property type="project" value="UniProtKB-UniRule"/>
</dbReference>
<dbReference type="InterPro" id="IPR007730">
    <property type="entry name" value="SPOR-like_dom"/>
</dbReference>
<evidence type="ECO:0000313" key="8">
    <source>
        <dbReference type="Proteomes" id="UP000567293"/>
    </source>
</evidence>
<dbReference type="InterPro" id="IPR009009">
    <property type="entry name" value="RlpA-like_DPBB"/>
</dbReference>
<name>A0A7V8NN45_9BACT</name>
<dbReference type="InterPro" id="IPR036680">
    <property type="entry name" value="SPOR-like_sf"/>
</dbReference>
<protein>
    <recommendedName>
        <fullName evidence="4">Probable endolytic peptidoglycan transglycosylase RlpA</fullName>
        <ecNumber evidence="4">4.2.2.-</ecNumber>
    </recommendedName>
</protein>
<evidence type="ECO:0000259" key="6">
    <source>
        <dbReference type="PROSITE" id="PS51724"/>
    </source>
</evidence>
<dbReference type="PANTHER" id="PTHR34183:SF1">
    <property type="entry name" value="ENDOLYTIC PEPTIDOGLYCAN TRANSGLYCOSYLASE RLPA"/>
    <property type="match status" value="1"/>
</dbReference>
<reference evidence="7" key="1">
    <citation type="submission" date="2020-06" db="EMBL/GenBank/DDBJ databases">
        <title>Legume-microbial interactions unlock mineral nutrients during tropical forest succession.</title>
        <authorList>
            <person name="Epihov D.Z."/>
        </authorList>
    </citation>
    <scope>NUCLEOTIDE SEQUENCE [LARGE SCALE GENOMIC DNA]</scope>
    <source>
        <strain evidence="7">Pan2503</strain>
    </source>
</reference>
<evidence type="ECO:0000256" key="1">
    <source>
        <dbReference type="ARBA" id="ARBA00022729"/>
    </source>
</evidence>
<dbReference type="NCBIfam" id="TIGR00413">
    <property type="entry name" value="rlpA"/>
    <property type="match status" value="1"/>
</dbReference>
<comment type="caution">
    <text evidence="7">The sequence shown here is derived from an EMBL/GenBank/DDBJ whole genome shotgun (WGS) entry which is preliminary data.</text>
</comment>
<dbReference type="HAMAP" id="MF_02071">
    <property type="entry name" value="RlpA"/>
    <property type="match status" value="1"/>
</dbReference>
<evidence type="ECO:0000256" key="4">
    <source>
        <dbReference type="HAMAP-Rule" id="MF_02071"/>
    </source>
</evidence>
<dbReference type="Pfam" id="PF05036">
    <property type="entry name" value="SPOR"/>
    <property type="match status" value="1"/>
</dbReference>
<feature type="domain" description="SPOR" evidence="6">
    <location>
        <begin position="107"/>
        <end position="186"/>
    </location>
</feature>
<dbReference type="CDD" id="cd22268">
    <property type="entry name" value="DPBB_RlpA-like"/>
    <property type="match status" value="1"/>
</dbReference>
<dbReference type="EC" id="4.2.2.-" evidence="4"/>
<keyword evidence="2 4" id="KW-0456">Lyase</keyword>
<dbReference type="AlphaFoldDB" id="A0A7V8NN45"/>
<keyword evidence="8" id="KW-1185">Reference proteome</keyword>
<dbReference type="GO" id="GO:0008932">
    <property type="term" value="F:lytic endotransglycosylase activity"/>
    <property type="evidence" value="ECO:0007669"/>
    <property type="project" value="UniProtKB-UniRule"/>
</dbReference>
<dbReference type="SUPFAM" id="SSF50685">
    <property type="entry name" value="Barwin-like endoglucanases"/>
    <property type="match status" value="1"/>
</dbReference>
<evidence type="ECO:0000313" key="7">
    <source>
        <dbReference type="EMBL" id="MBA0084399.1"/>
    </source>
</evidence>
<accession>A0A7V8NN45</accession>
<dbReference type="Proteomes" id="UP000567293">
    <property type="component" value="Unassembled WGS sequence"/>
</dbReference>
<dbReference type="GO" id="GO:0071555">
    <property type="term" value="P:cell wall organization"/>
    <property type="evidence" value="ECO:0007669"/>
    <property type="project" value="UniProtKB-KW"/>
</dbReference>
<dbReference type="PROSITE" id="PS51724">
    <property type="entry name" value="SPOR"/>
    <property type="match status" value="1"/>
</dbReference>
<dbReference type="SUPFAM" id="SSF110997">
    <property type="entry name" value="Sporulation related repeat"/>
    <property type="match status" value="1"/>
</dbReference>
<evidence type="ECO:0000256" key="5">
    <source>
        <dbReference type="RuleBase" id="RU003495"/>
    </source>
</evidence>
<proteinExistence type="inferred from homology"/>
<gene>
    <name evidence="4" type="primary">rlpA</name>
    <name evidence="7" type="ORF">HRJ53_05335</name>
</gene>
<sequence length="196" mass="21529">MAAPAPAGHTEQGNASWYGAPFNGRRASNGEIYDMYKFTAAHRTLPFDTMVRVTNLNNGKSTTVRITDRGPFVENRIIDLSLAAAREIDLVGPGVAPVRVEVLGNVDVTAGFFTVQVGAFKDRGNAERLRDRLNASYSPIFIQQYDAPEGTFYRVRVGKISGEDAAQQFSEQLRLREGFTPYVTRLDPETPAGGTR</sequence>
<dbReference type="InterPro" id="IPR012997">
    <property type="entry name" value="RplA"/>
</dbReference>
<organism evidence="7 8">
    <name type="scientific">Candidatus Acidiferrum panamense</name>
    <dbReference type="NCBI Taxonomy" id="2741543"/>
    <lineage>
        <taxon>Bacteria</taxon>
        <taxon>Pseudomonadati</taxon>
        <taxon>Acidobacteriota</taxon>
        <taxon>Terriglobia</taxon>
        <taxon>Candidatus Acidiferrales</taxon>
        <taxon>Candidatus Acidiferrum</taxon>
    </lineage>
</organism>
<dbReference type="Pfam" id="PF03330">
    <property type="entry name" value="DPBB_1"/>
    <property type="match status" value="1"/>
</dbReference>
<dbReference type="Gene3D" id="2.40.40.10">
    <property type="entry name" value="RlpA-like domain"/>
    <property type="match status" value="1"/>
</dbReference>
<dbReference type="InterPro" id="IPR036908">
    <property type="entry name" value="RlpA-like_sf"/>
</dbReference>
<keyword evidence="1" id="KW-0732">Signal</keyword>
<dbReference type="Gene3D" id="3.30.70.1070">
    <property type="entry name" value="Sporulation related repeat"/>
    <property type="match status" value="1"/>
</dbReference>